<feature type="domain" description="Methyltransferase" evidence="2">
    <location>
        <begin position="61"/>
        <end position="208"/>
    </location>
</feature>
<dbReference type="Pfam" id="PF13679">
    <property type="entry name" value="Methyltransf_32"/>
    <property type="match status" value="1"/>
</dbReference>
<comment type="caution">
    <text evidence="3">The sequence shown here is derived from an EMBL/GenBank/DDBJ whole genome shotgun (WGS) entry which is preliminary data.</text>
</comment>
<accession>A0ABW0Q809</accession>
<reference evidence="4" key="1">
    <citation type="journal article" date="2019" name="Int. J. Syst. Evol. Microbiol.">
        <title>The Global Catalogue of Microorganisms (GCM) 10K type strain sequencing project: providing services to taxonomists for standard genome sequencing and annotation.</title>
        <authorList>
            <consortium name="The Broad Institute Genomics Platform"/>
            <consortium name="The Broad Institute Genome Sequencing Center for Infectious Disease"/>
            <person name="Wu L."/>
            <person name="Ma J."/>
        </authorList>
    </citation>
    <scope>NUCLEOTIDE SEQUENCE [LARGE SCALE GENOMIC DNA]</scope>
    <source>
        <strain evidence="4">CGMCC 4.7277</strain>
    </source>
</reference>
<feature type="region of interest" description="Disordered" evidence="1">
    <location>
        <begin position="1"/>
        <end position="27"/>
    </location>
</feature>
<keyword evidence="3" id="KW-0808">Transferase</keyword>
<gene>
    <name evidence="3" type="ORF">ACFPP7_07215</name>
</gene>
<evidence type="ECO:0000256" key="1">
    <source>
        <dbReference type="SAM" id="MobiDB-lite"/>
    </source>
</evidence>
<sequence>MQKTSPPRESQPSRKSPGAAPQATGKTAQVIEEIRPGQSIELLKELHILTREGRLNQDTRRKLKQVYHLYRFIEPLLEEMAEVAGKERGFTLADHGAGKSYLGFILYDLFFNVAHAGQPVAGHIYGIETRAELVEKSRELAARLGFANMSFLNLLVAEATTSSELPPTVDIVTALHACDTATDDAIAFGLAKQARHMVLVPCCQAEVAGVLKRNKVLAMGKTPLAELWRHPLHTREFGSQITNVLRCLQLEASGYQVTVTELVGWEHSMKNELILASRPAMPSAGKTRAAQQRLQQVIEQLGLGDLTARFAVTADAV</sequence>
<evidence type="ECO:0000259" key="2">
    <source>
        <dbReference type="Pfam" id="PF13679"/>
    </source>
</evidence>
<evidence type="ECO:0000313" key="3">
    <source>
        <dbReference type="EMBL" id="MFC5520706.1"/>
    </source>
</evidence>
<dbReference type="InterPro" id="IPR025714">
    <property type="entry name" value="Methyltranfer_dom"/>
</dbReference>
<evidence type="ECO:0000313" key="4">
    <source>
        <dbReference type="Proteomes" id="UP001596084"/>
    </source>
</evidence>
<dbReference type="GO" id="GO:0008168">
    <property type="term" value="F:methyltransferase activity"/>
    <property type="evidence" value="ECO:0007669"/>
    <property type="project" value="UniProtKB-KW"/>
</dbReference>
<name>A0ABW0Q809_9BURK</name>
<dbReference type="EMBL" id="JBHSMX010000011">
    <property type="protein sequence ID" value="MFC5520706.1"/>
    <property type="molecule type" value="Genomic_DNA"/>
</dbReference>
<protein>
    <submittedName>
        <fullName evidence="3">Class I SAM-dependent methyltransferase</fullName>
    </submittedName>
</protein>
<dbReference type="SUPFAM" id="SSF53335">
    <property type="entry name" value="S-adenosyl-L-methionine-dependent methyltransferases"/>
    <property type="match status" value="1"/>
</dbReference>
<dbReference type="GO" id="GO:0032259">
    <property type="term" value="P:methylation"/>
    <property type="evidence" value="ECO:0007669"/>
    <property type="project" value="UniProtKB-KW"/>
</dbReference>
<dbReference type="InterPro" id="IPR029063">
    <property type="entry name" value="SAM-dependent_MTases_sf"/>
</dbReference>
<dbReference type="RefSeq" id="WP_068831191.1">
    <property type="nucleotide sequence ID" value="NZ_JBHSMX010000011.1"/>
</dbReference>
<keyword evidence="3" id="KW-0489">Methyltransferase</keyword>
<dbReference type="Gene3D" id="3.40.50.150">
    <property type="entry name" value="Vaccinia Virus protein VP39"/>
    <property type="match status" value="1"/>
</dbReference>
<dbReference type="PANTHER" id="PTHR13369:SF3">
    <property type="entry name" value="METHYLTRANSFERASE DOMAIN-CONTAINING PROTEIN"/>
    <property type="match status" value="1"/>
</dbReference>
<organism evidence="3 4">
    <name type="scientific">Polaromonas jejuensis</name>
    <dbReference type="NCBI Taxonomy" id="457502"/>
    <lineage>
        <taxon>Bacteria</taxon>
        <taxon>Pseudomonadati</taxon>
        <taxon>Pseudomonadota</taxon>
        <taxon>Betaproteobacteria</taxon>
        <taxon>Burkholderiales</taxon>
        <taxon>Comamonadaceae</taxon>
        <taxon>Polaromonas</taxon>
    </lineage>
</organism>
<proteinExistence type="predicted"/>
<dbReference type="Proteomes" id="UP001596084">
    <property type="component" value="Unassembled WGS sequence"/>
</dbReference>
<dbReference type="PANTHER" id="PTHR13369">
    <property type="match status" value="1"/>
</dbReference>
<keyword evidence="4" id="KW-1185">Reference proteome</keyword>
<feature type="compositionally biased region" description="Polar residues" evidence="1">
    <location>
        <begin position="1"/>
        <end position="14"/>
    </location>
</feature>